<reference evidence="2 3" key="1">
    <citation type="submission" date="2019-06" db="EMBL/GenBank/DDBJ databases">
        <title>Analysis of the biodiversity of Brassica napus bacterial endophytes for the selection of potential efficient biofertilizers for rapeseed crops.</title>
        <authorList>
            <person name="Jimenez-Gomez A."/>
            <person name="Saati-Santamaria Z."/>
            <person name="Menendez E."/>
            <person name="Rivas R."/>
            <person name="Mateos P.F."/>
            <person name="Velazquez E."/>
            <person name="Garcia-Fraile P."/>
        </authorList>
    </citation>
    <scope>NUCLEOTIDE SEQUENCE [LARGE SCALE GENOMIC DNA]</scope>
    <source>
        <strain evidence="2 3">CDVBN10</strain>
    </source>
</reference>
<dbReference type="Proteomes" id="UP000572407">
    <property type="component" value="Unassembled WGS sequence"/>
</dbReference>
<accession>A0A7V8UBJ6</accession>
<evidence type="ECO:0000313" key="2">
    <source>
        <dbReference type="EMBL" id="MBA1378606.1"/>
    </source>
</evidence>
<evidence type="ECO:0000256" key="1">
    <source>
        <dbReference type="SAM" id="MobiDB-lite"/>
    </source>
</evidence>
<sequence length="63" mass="6621">MGASLLAMAVWQSTKMLNGPAPSRASSLPQWDLQRSQNLCPPLNPCGSEPAPGGDPTKAAPRY</sequence>
<dbReference type="EMBL" id="VDLV01000013">
    <property type="protein sequence ID" value="MBA1378606.1"/>
    <property type="molecule type" value="Genomic_DNA"/>
</dbReference>
<name>A0A7V8UBJ6_9PSED</name>
<feature type="compositionally biased region" description="Polar residues" evidence="1">
    <location>
        <begin position="24"/>
        <end position="39"/>
    </location>
</feature>
<organism evidence="2 3">
    <name type="scientific">Pseudomonas brassicacearum subsp. neoaurantiaca</name>
    <dbReference type="NCBI Taxonomy" id="494916"/>
    <lineage>
        <taxon>Bacteria</taxon>
        <taxon>Pseudomonadati</taxon>
        <taxon>Pseudomonadota</taxon>
        <taxon>Gammaproteobacteria</taxon>
        <taxon>Pseudomonadales</taxon>
        <taxon>Pseudomonadaceae</taxon>
        <taxon>Pseudomonas</taxon>
    </lineage>
</organism>
<evidence type="ECO:0000313" key="3">
    <source>
        <dbReference type="Proteomes" id="UP000572407"/>
    </source>
</evidence>
<comment type="caution">
    <text evidence="2">The sequence shown here is derived from an EMBL/GenBank/DDBJ whole genome shotgun (WGS) entry which is preliminary data.</text>
</comment>
<feature type="region of interest" description="Disordered" evidence="1">
    <location>
        <begin position="17"/>
        <end position="63"/>
    </location>
</feature>
<proteinExistence type="predicted"/>
<dbReference type="AlphaFoldDB" id="A0A7V8UBJ6"/>
<gene>
    <name evidence="2" type="ORF">FHK92_12380</name>
</gene>
<protein>
    <submittedName>
        <fullName evidence="2">Uncharacterized protein</fullName>
    </submittedName>
</protein>